<dbReference type="PROSITE" id="PS50835">
    <property type="entry name" value="IG_LIKE"/>
    <property type="match status" value="1"/>
</dbReference>
<keyword evidence="3 5" id="KW-0472">Membrane</keyword>
<comment type="subcellular location">
    <subcellularLocation>
        <location evidence="1">Membrane</location>
    </subcellularLocation>
</comment>
<dbReference type="PANTHER" id="PTHR11860">
    <property type="entry name" value="POLYMERIC-IMMUNOGLOBULIN RECEPTOR"/>
    <property type="match status" value="1"/>
</dbReference>
<dbReference type="SMART" id="SM00409">
    <property type="entry name" value="IG"/>
    <property type="match status" value="1"/>
</dbReference>
<comment type="caution">
    <text evidence="7">The sequence shown here is derived from an EMBL/GenBank/DDBJ whole genome shotgun (WGS) entry which is preliminary data.</text>
</comment>
<evidence type="ECO:0000256" key="5">
    <source>
        <dbReference type="SAM" id="Phobius"/>
    </source>
</evidence>
<keyword evidence="8" id="KW-1185">Reference proteome</keyword>
<proteinExistence type="predicted"/>
<evidence type="ECO:0000256" key="4">
    <source>
        <dbReference type="SAM" id="MobiDB-lite"/>
    </source>
</evidence>
<dbReference type="Gene3D" id="2.60.40.10">
    <property type="entry name" value="Immunoglobulins"/>
    <property type="match status" value="1"/>
</dbReference>
<organism evidence="7 8">
    <name type="scientific">Huso huso</name>
    <name type="common">Beluga</name>
    <name type="synonym">Acipenser huso</name>
    <dbReference type="NCBI Taxonomy" id="61971"/>
    <lineage>
        <taxon>Eukaryota</taxon>
        <taxon>Metazoa</taxon>
        <taxon>Chordata</taxon>
        <taxon>Craniata</taxon>
        <taxon>Vertebrata</taxon>
        <taxon>Euteleostomi</taxon>
        <taxon>Actinopterygii</taxon>
        <taxon>Chondrostei</taxon>
        <taxon>Acipenseriformes</taxon>
        <taxon>Acipenseridae</taxon>
        <taxon>Huso</taxon>
    </lineage>
</organism>
<dbReference type="SUPFAM" id="SSF48726">
    <property type="entry name" value="Immunoglobulin"/>
    <property type="match status" value="1"/>
</dbReference>
<dbReference type="InterPro" id="IPR050671">
    <property type="entry name" value="CD300_family_receptors"/>
</dbReference>
<dbReference type="EMBL" id="JAHFZB010000004">
    <property type="protein sequence ID" value="KAK6490407.1"/>
    <property type="molecule type" value="Genomic_DNA"/>
</dbReference>
<dbReference type="InterPro" id="IPR007110">
    <property type="entry name" value="Ig-like_dom"/>
</dbReference>
<dbReference type="InterPro" id="IPR003599">
    <property type="entry name" value="Ig_sub"/>
</dbReference>
<evidence type="ECO:0000256" key="3">
    <source>
        <dbReference type="ARBA" id="ARBA00023136"/>
    </source>
</evidence>
<accession>A0ABR1A014</accession>
<evidence type="ECO:0000256" key="2">
    <source>
        <dbReference type="ARBA" id="ARBA00022692"/>
    </source>
</evidence>
<protein>
    <submittedName>
        <fullName evidence="7">CMRF35-like molecule 3</fullName>
    </submittedName>
</protein>
<dbReference type="InterPro" id="IPR013783">
    <property type="entry name" value="Ig-like_fold"/>
</dbReference>
<dbReference type="PANTHER" id="PTHR11860:SF111">
    <property type="entry name" value="IMMUNOGLOBULIN SUBTYPE DOMAIN-CONTAINING PROTEIN"/>
    <property type="match status" value="1"/>
</dbReference>
<keyword evidence="5" id="KW-1133">Transmembrane helix</keyword>
<dbReference type="InterPro" id="IPR013106">
    <property type="entry name" value="Ig_V-set"/>
</dbReference>
<evidence type="ECO:0000256" key="1">
    <source>
        <dbReference type="ARBA" id="ARBA00004370"/>
    </source>
</evidence>
<feature type="domain" description="Ig-like" evidence="6">
    <location>
        <begin position="65"/>
        <end position="172"/>
    </location>
</feature>
<sequence length="367" mass="40396">MTHSARSISLIVLQEVKESCCWGAVAFNSEMELLLFLLLAAIPEEYFFPITLLSVLIAVVFEGTPGLTVTSNSITGSEGGSASVSCQYAQHYTEHVKYWCRGREWASCETLVRTDTPQTEGEKVSISDDKGKLPRFFTVTVRRLEKKDAGWYWCAIQKAGANERILLYLTVTDTTTIKTTTHTTISMSTADESSTKQQTWTQNTTAIPPNNIPGNATGSTTQRLEITTSTFSDSGSTQVALMVAIGILVFFLVIAVICIIKYIQIKQGKVRKVSQQEDVDQRVDSPAPTGQPAGGEITYTAVTFQKKKQTRRKEKPPRILGEATTYATLEFQKRDSPTGDRRTVCNAQPSDAASALYAAVVKRPNRP</sequence>
<dbReference type="Pfam" id="PF07686">
    <property type="entry name" value="V-set"/>
    <property type="match status" value="1"/>
</dbReference>
<dbReference type="Proteomes" id="UP001369086">
    <property type="component" value="Unassembled WGS sequence"/>
</dbReference>
<name>A0ABR1A014_HUSHU</name>
<evidence type="ECO:0000259" key="6">
    <source>
        <dbReference type="PROSITE" id="PS50835"/>
    </source>
</evidence>
<gene>
    <name evidence="7" type="ORF">HHUSO_G4934</name>
</gene>
<dbReference type="CDD" id="cd05716">
    <property type="entry name" value="IgV_pIgR_like"/>
    <property type="match status" value="1"/>
</dbReference>
<keyword evidence="2 5" id="KW-0812">Transmembrane</keyword>
<evidence type="ECO:0000313" key="7">
    <source>
        <dbReference type="EMBL" id="KAK6490407.1"/>
    </source>
</evidence>
<feature type="transmembrane region" description="Helical" evidence="5">
    <location>
        <begin position="239"/>
        <end position="263"/>
    </location>
</feature>
<feature type="region of interest" description="Disordered" evidence="4">
    <location>
        <begin position="273"/>
        <end position="296"/>
    </location>
</feature>
<reference evidence="7 8" key="1">
    <citation type="submission" date="2021-05" db="EMBL/GenBank/DDBJ databases">
        <authorList>
            <person name="Zahm M."/>
            <person name="Klopp C."/>
            <person name="Cabau C."/>
            <person name="Kuhl H."/>
            <person name="Suciu R."/>
            <person name="Ciorpac M."/>
            <person name="Holostenco D."/>
            <person name="Gessner J."/>
            <person name="Wuertz S."/>
            <person name="Hohne C."/>
            <person name="Stock M."/>
            <person name="Gislard M."/>
            <person name="Lluch J."/>
            <person name="Milhes M."/>
            <person name="Lampietro C."/>
            <person name="Lopez Roques C."/>
            <person name="Donnadieu C."/>
            <person name="Du K."/>
            <person name="Schartl M."/>
            <person name="Guiguen Y."/>
        </authorList>
    </citation>
    <scope>NUCLEOTIDE SEQUENCE [LARGE SCALE GENOMIC DNA]</scope>
    <source>
        <strain evidence="7">Hh-F2</strain>
        <tissue evidence="7">Blood</tissue>
    </source>
</reference>
<evidence type="ECO:0000313" key="8">
    <source>
        <dbReference type="Proteomes" id="UP001369086"/>
    </source>
</evidence>
<dbReference type="InterPro" id="IPR036179">
    <property type="entry name" value="Ig-like_dom_sf"/>
</dbReference>